<accession>A0A509E6E8</accession>
<dbReference type="AlphaFoldDB" id="A0A509E6E8"/>
<gene>
    <name evidence="1" type="ORF">MET9862_00265</name>
</gene>
<organism evidence="1 2">
    <name type="scientific">Methylobacterium symbioticum</name>
    <dbReference type="NCBI Taxonomy" id="2584084"/>
    <lineage>
        <taxon>Bacteria</taxon>
        <taxon>Pseudomonadati</taxon>
        <taxon>Pseudomonadota</taxon>
        <taxon>Alphaproteobacteria</taxon>
        <taxon>Hyphomicrobiales</taxon>
        <taxon>Methylobacteriaceae</taxon>
        <taxon>Methylobacterium</taxon>
    </lineage>
</organism>
<dbReference type="Proteomes" id="UP000410984">
    <property type="component" value="Unassembled WGS sequence"/>
</dbReference>
<dbReference type="EMBL" id="CABFPH010000002">
    <property type="protein sequence ID" value="VUD69708.1"/>
    <property type="molecule type" value="Genomic_DNA"/>
</dbReference>
<dbReference type="InterPro" id="IPR013433">
    <property type="entry name" value="PHA_gran_rgn"/>
</dbReference>
<sequence length="102" mass="11176">MAKQIVITVPHSLGTEEVRSRLDRHTDWAKRRLEKDNIAIIIDDWQGNARGFAARALGQSVSGTLDIAEDTLRLTAALPLTLGLFSPVLEAAARHYASELLA</sequence>
<reference evidence="1 2" key="1">
    <citation type="submission" date="2019-06" db="EMBL/GenBank/DDBJ databases">
        <authorList>
            <person name="Rodrigo-Torres L."/>
            <person name="Arahal R. D."/>
            <person name="Lucena T."/>
        </authorList>
    </citation>
    <scope>NUCLEOTIDE SEQUENCE [LARGE SCALE GENOMIC DNA]</scope>
    <source>
        <strain evidence="1 2">SB0023/3</strain>
    </source>
</reference>
<proteinExistence type="predicted"/>
<evidence type="ECO:0000313" key="1">
    <source>
        <dbReference type="EMBL" id="VUD69708.1"/>
    </source>
</evidence>
<keyword evidence="2" id="KW-1185">Reference proteome</keyword>
<evidence type="ECO:0008006" key="3">
    <source>
        <dbReference type="Google" id="ProtNLM"/>
    </source>
</evidence>
<dbReference type="RefSeq" id="WP_142581304.1">
    <property type="nucleotide sequence ID" value="NZ_CABFPH010000002.1"/>
</dbReference>
<dbReference type="Pfam" id="PF09650">
    <property type="entry name" value="PHA_gran_rgn"/>
    <property type="match status" value="1"/>
</dbReference>
<name>A0A509E6E8_9HYPH</name>
<evidence type="ECO:0000313" key="2">
    <source>
        <dbReference type="Proteomes" id="UP000410984"/>
    </source>
</evidence>
<dbReference type="OrthoDB" id="8853368at2"/>
<protein>
    <recommendedName>
        <fullName evidence="3">Polyhydroxyalkanoic acid system protein</fullName>
    </recommendedName>
</protein>